<evidence type="ECO:0000313" key="3">
    <source>
        <dbReference type="Proteomes" id="UP000277671"/>
    </source>
</evidence>
<keyword evidence="3" id="KW-1185">Reference proteome</keyword>
<dbReference type="EMBL" id="RBKT01000001">
    <property type="protein sequence ID" value="RKR90366.1"/>
    <property type="molecule type" value="Genomic_DNA"/>
</dbReference>
<dbReference type="PANTHER" id="PTHR21248:SF22">
    <property type="entry name" value="PHOSPHOLIPASE D"/>
    <property type="match status" value="1"/>
</dbReference>
<name>A0A495JMY3_9ACTN</name>
<evidence type="ECO:0000259" key="1">
    <source>
        <dbReference type="PROSITE" id="PS50035"/>
    </source>
</evidence>
<dbReference type="Pfam" id="PF13091">
    <property type="entry name" value="PLDc_2"/>
    <property type="match status" value="1"/>
</dbReference>
<dbReference type="Gene3D" id="3.30.870.10">
    <property type="entry name" value="Endonuclease Chain A"/>
    <property type="match status" value="1"/>
</dbReference>
<protein>
    <submittedName>
        <fullName evidence="2">Phospholipase D-like protein</fullName>
    </submittedName>
</protein>
<dbReference type="CDD" id="cd09132">
    <property type="entry name" value="PLDc_unchar4"/>
    <property type="match status" value="1"/>
</dbReference>
<accession>A0A495JMY3</accession>
<gene>
    <name evidence="2" type="ORF">BDK92_4738</name>
</gene>
<dbReference type="NCBIfam" id="NF038319">
    <property type="entry name" value="DISARM_DrmC_I"/>
    <property type="match status" value="1"/>
</dbReference>
<dbReference type="InterPro" id="IPR025202">
    <property type="entry name" value="PLD-like_dom"/>
</dbReference>
<dbReference type="PANTHER" id="PTHR21248">
    <property type="entry name" value="CARDIOLIPIN SYNTHASE"/>
    <property type="match status" value="1"/>
</dbReference>
<dbReference type="GO" id="GO:0030572">
    <property type="term" value="F:phosphatidyltransferase activity"/>
    <property type="evidence" value="ECO:0007669"/>
    <property type="project" value="UniProtKB-ARBA"/>
</dbReference>
<dbReference type="PROSITE" id="PS50035">
    <property type="entry name" value="PLD"/>
    <property type="match status" value="1"/>
</dbReference>
<proteinExistence type="predicted"/>
<dbReference type="Proteomes" id="UP000277671">
    <property type="component" value="Unassembled WGS sequence"/>
</dbReference>
<feature type="domain" description="PLD phosphodiesterase" evidence="1">
    <location>
        <begin position="338"/>
        <end position="365"/>
    </location>
</feature>
<sequence>MAAGKYAPADTKQVSGLVEILNQAADSRRKVAALQGFTRIDAPEWEVLDTPDRRRAPLAIGEPTWVPCAEMRGEGIFLRFDEDRIVAWEHQPEVKQREQMLVRAHDLWRAQRQLPPESWPGLRFVLLHTFAHVLIREFALEWRFALALADIAARLPAGHVDAWAAVLTSTAAPDSATEARLIDARPGYAVAAQAHQLVNAWRVNAPAVPGAAVALALRSAAQVHRTTAQHQPSLVINGPTSPNVPVRLTSSVVVEMIRAARESLLIVSFAAYGVTEVITELVASANRGVHIDLVLESSAPDGGALRGHTGAAVAFTALRDRATFWHWPAHQRAAAGNPRAALHAKLIAADTRTALVSSANLTDRALSSNLEVGVVLHDPDLVRRLVRHFTGLMNPRTGPLEVTR</sequence>
<dbReference type="SUPFAM" id="SSF56024">
    <property type="entry name" value="Phospholipase D/nuclease"/>
    <property type="match status" value="1"/>
</dbReference>
<dbReference type="InterPro" id="IPR001736">
    <property type="entry name" value="PLipase_D/transphosphatidylase"/>
</dbReference>
<dbReference type="GO" id="GO:0032049">
    <property type="term" value="P:cardiolipin biosynthetic process"/>
    <property type="evidence" value="ECO:0007669"/>
    <property type="project" value="UniProtKB-ARBA"/>
</dbReference>
<evidence type="ECO:0000313" key="2">
    <source>
        <dbReference type="EMBL" id="RKR90366.1"/>
    </source>
</evidence>
<organism evidence="2 3">
    <name type="scientific">Micromonospora pisi</name>
    <dbReference type="NCBI Taxonomy" id="589240"/>
    <lineage>
        <taxon>Bacteria</taxon>
        <taxon>Bacillati</taxon>
        <taxon>Actinomycetota</taxon>
        <taxon>Actinomycetes</taxon>
        <taxon>Micromonosporales</taxon>
        <taxon>Micromonosporaceae</taxon>
        <taxon>Micromonospora</taxon>
    </lineage>
</organism>
<dbReference type="InterPro" id="IPR047955">
    <property type="entry name" value="DrmC-like"/>
</dbReference>
<dbReference type="AlphaFoldDB" id="A0A495JMY3"/>
<reference evidence="2 3" key="1">
    <citation type="submission" date="2018-10" db="EMBL/GenBank/DDBJ databases">
        <title>Sequencing the genomes of 1000 actinobacteria strains.</title>
        <authorList>
            <person name="Klenk H.-P."/>
        </authorList>
    </citation>
    <scope>NUCLEOTIDE SEQUENCE [LARGE SCALE GENOMIC DNA]</scope>
    <source>
        <strain evidence="2 3">DSM 45175</strain>
    </source>
</reference>
<comment type="caution">
    <text evidence="2">The sequence shown here is derived from an EMBL/GenBank/DDBJ whole genome shotgun (WGS) entry which is preliminary data.</text>
</comment>